<organism evidence="6 7">
    <name type="scientific">Aquimarina gracilis</name>
    <dbReference type="NCBI Taxonomy" id="874422"/>
    <lineage>
        <taxon>Bacteria</taxon>
        <taxon>Pseudomonadati</taxon>
        <taxon>Bacteroidota</taxon>
        <taxon>Flavobacteriia</taxon>
        <taxon>Flavobacteriales</taxon>
        <taxon>Flavobacteriaceae</taxon>
        <taxon>Aquimarina</taxon>
    </lineage>
</organism>
<evidence type="ECO:0000313" key="6">
    <source>
        <dbReference type="EMBL" id="MEB3345964.1"/>
    </source>
</evidence>
<proteinExistence type="predicted"/>
<dbReference type="RefSeq" id="WP_324179994.1">
    <property type="nucleotide sequence ID" value="NZ_BAABAW010000006.1"/>
</dbReference>
<reference evidence="6 7" key="1">
    <citation type="journal article" date="2013" name="Int. J. Syst. Evol. Microbiol.">
        <title>Aquimarina gracilis sp. nov., isolated from the gut microflora of a mussel, Mytilus coruscus, and emended description of Aquimarina spongiae.</title>
        <authorList>
            <person name="Park S.C."/>
            <person name="Choe H.N."/>
            <person name="Baik K.S."/>
            <person name="Seong C.N."/>
        </authorList>
    </citation>
    <scope>NUCLEOTIDE SEQUENCE [LARGE SCALE GENOMIC DNA]</scope>
    <source>
        <strain evidence="6 7">PSC32</strain>
    </source>
</reference>
<protein>
    <submittedName>
        <fullName evidence="6">DoxX family protein</fullName>
    </submittedName>
</protein>
<feature type="transmembrane region" description="Helical" evidence="5">
    <location>
        <begin position="91"/>
        <end position="112"/>
    </location>
</feature>
<evidence type="ECO:0000256" key="5">
    <source>
        <dbReference type="SAM" id="Phobius"/>
    </source>
</evidence>
<dbReference type="EMBL" id="JAYKLX010000005">
    <property type="protein sequence ID" value="MEB3345964.1"/>
    <property type="molecule type" value="Genomic_DNA"/>
</dbReference>
<dbReference type="InterPro" id="IPR032808">
    <property type="entry name" value="DoxX"/>
</dbReference>
<evidence type="ECO:0000313" key="7">
    <source>
        <dbReference type="Proteomes" id="UP001327027"/>
    </source>
</evidence>
<sequence length="117" mass="13429">MNYIYILTFFSGISFLFYGSSCLIRERMKKEFIRFGLEKWRKTTGVLQLIGGFALVIGLYQSVFLAAISSLGLSIMMFMGFGVRIKIKDSFLVSIPAFIFGLINIFLSIYYFKLVKL</sequence>
<keyword evidence="2 5" id="KW-0812">Transmembrane</keyword>
<accession>A0ABU5ZVT4</accession>
<comment type="caution">
    <text evidence="6">The sequence shown here is derived from an EMBL/GenBank/DDBJ whole genome shotgun (WGS) entry which is preliminary data.</text>
</comment>
<feature type="transmembrane region" description="Helical" evidence="5">
    <location>
        <begin position="46"/>
        <end position="79"/>
    </location>
</feature>
<comment type="subcellular location">
    <subcellularLocation>
        <location evidence="1">Membrane</location>
        <topology evidence="1">Multi-pass membrane protein</topology>
    </subcellularLocation>
</comment>
<keyword evidence="7" id="KW-1185">Reference proteome</keyword>
<evidence type="ECO:0000256" key="4">
    <source>
        <dbReference type="ARBA" id="ARBA00023136"/>
    </source>
</evidence>
<evidence type="ECO:0000256" key="3">
    <source>
        <dbReference type="ARBA" id="ARBA00022989"/>
    </source>
</evidence>
<keyword evidence="3 5" id="KW-1133">Transmembrane helix</keyword>
<evidence type="ECO:0000256" key="1">
    <source>
        <dbReference type="ARBA" id="ARBA00004141"/>
    </source>
</evidence>
<name>A0ABU5ZVT4_9FLAO</name>
<feature type="transmembrane region" description="Helical" evidence="5">
    <location>
        <begin position="6"/>
        <end position="25"/>
    </location>
</feature>
<evidence type="ECO:0000256" key="2">
    <source>
        <dbReference type="ARBA" id="ARBA00022692"/>
    </source>
</evidence>
<keyword evidence="4 5" id="KW-0472">Membrane</keyword>
<gene>
    <name evidence="6" type="ORF">U6A24_10860</name>
</gene>
<dbReference type="Proteomes" id="UP001327027">
    <property type="component" value="Unassembled WGS sequence"/>
</dbReference>
<dbReference type="Pfam" id="PF13564">
    <property type="entry name" value="DoxX_2"/>
    <property type="match status" value="1"/>
</dbReference>